<keyword evidence="5 7" id="KW-0057">Aromatic amino acid biosynthesis</keyword>
<dbReference type="Pfam" id="PF01488">
    <property type="entry name" value="Shikimate_DH"/>
    <property type="match status" value="1"/>
</dbReference>
<dbReference type="InterPro" id="IPR013708">
    <property type="entry name" value="Shikimate_DH-bd_N"/>
</dbReference>
<dbReference type="SUPFAM" id="SSF53223">
    <property type="entry name" value="Aminoacid dehydrogenase-like, N-terminal domain"/>
    <property type="match status" value="1"/>
</dbReference>
<dbReference type="GO" id="GO:0009073">
    <property type="term" value="P:aromatic amino acid family biosynthetic process"/>
    <property type="evidence" value="ECO:0007669"/>
    <property type="project" value="UniProtKB-KW"/>
</dbReference>
<feature type="binding site" evidence="7">
    <location>
        <position position="64"/>
    </location>
    <ligand>
        <name>shikimate</name>
        <dbReference type="ChEBI" id="CHEBI:36208"/>
    </ligand>
</feature>
<dbReference type="Proteomes" id="UP000245916">
    <property type="component" value="Unassembled WGS sequence"/>
</dbReference>
<dbReference type="GO" id="GO:0008652">
    <property type="term" value="P:amino acid biosynthetic process"/>
    <property type="evidence" value="ECO:0007669"/>
    <property type="project" value="UniProtKB-KW"/>
</dbReference>
<keyword evidence="7" id="KW-0028">Amino-acid biosynthesis</keyword>
<comment type="caution">
    <text evidence="7">Lacks conserved residue(s) required for the propagation of feature annotation.</text>
</comment>
<dbReference type="Gene3D" id="3.40.50.10860">
    <property type="entry name" value="Leucine Dehydrogenase, chain A, domain 1"/>
    <property type="match status" value="1"/>
</dbReference>
<evidence type="ECO:0000256" key="6">
    <source>
        <dbReference type="ARBA" id="ARBA00049442"/>
    </source>
</evidence>
<feature type="binding site" evidence="7">
    <location>
        <position position="222"/>
    </location>
    <ligand>
        <name>shikimate</name>
        <dbReference type="ChEBI" id="CHEBI:36208"/>
    </ligand>
</feature>
<dbReference type="PANTHER" id="PTHR21089:SF1">
    <property type="entry name" value="BIFUNCTIONAL 3-DEHYDROQUINATE DEHYDRATASE_SHIKIMATE DEHYDROGENASE, CHLOROPLASTIC"/>
    <property type="match status" value="1"/>
</dbReference>
<dbReference type="Gene3D" id="3.40.50.720">
    <property type="entry name" value="NAD(P)-binding Rossmann-like Domain"/>
    <property type="match status" value="1"/>
</dbReference>
<feature type="binding site" evidence="7">
    <location>
        <position position="243"/>
    </location>
    <ligand>
        <name>NADP(+)</name>
        <dbReference type="ChEBI" id="CHEBI:58349"/>
    </ligand>
</feature>
<accession>A0A2U2J2E9</accession>
<evidence type="ECO:0000256" key="1">
    <source>
        <dbReference type="ARBA" id="ARBA00004871"/>
    </source>
</evidence>
<evidence type="ECO:0000259" key="10">
    <source>
        <dbReference type="Pfam" id="PF18317"/>
    </source>
</evidence>
<evidence type="ECO:0000256" key="2">
    <source>
        <dbReference type="ARBA" id="ARBA00012962"/>
    </source>
</evidence>
<dbReference type="EC" id="1.1.1.25" evidence="2 7"/>
<sequence>MGVPYAEVIGDPIDHSLSPLIHNFWLEKLGIEGEYRATRIRPTELSDYLEGRRTDIWWRGCNVTAPLKEVAADLVGSPAGLCRFVGAVNCIVRTPMACLYGTNTDMLGVAEALRNTKLDGAIVCLIGSGGAARSVLCHFQGKPVARVRILARNVEKAAKLVEGFDGVFEVIGMDDARAAFGNASIIVNATPLGMTGKPPMVADVINGLAGADPDATIFDTLYAPPETELLSKARNIGLHTVNGLPMLIGQAAPAFELFFGAPAPREHDAELRERLTR</sequence>
<dbReference type="UniPathway" id="UPA00053">
    <property type="reaction ID" value="UER00087"/>
</dbReference>
<comment type="catalytic activity">
    <reaction evidence="6 7">
        <text>shikimate + NADP(+) = 3-dehydroshikimate + NADPH + H(+)</text>
        <dbReference type="Rhea" id="RHEA:17737"/>
        <dbReference type="ChEBI" id="CHEBI:15378"/>
        <dbReference type="ChEBI" id="CHEBI:16630"/>
        <dbReference type="ChEBI" id="CHEBI:36208"/>
        <dbReference type="ChEBI" id="CHEBI:57783"/>
        <dbReference type="ChEBI" id="CHEBI:58349"/>
        <dbReference type="EC" id="1.1.1.25"/>
    </reaction>
</comment>
<feature type="domain" description="Shikimate dehydrogenase substrate binding N-terminal" evidence="9">
    <location>
        <begin position="8"/>
        <end position="91"/>
    </location>
</feature>
<dbReference type="OrthoDB" id="9792692at2"/>
<evidence type="ECO:0000259" key="9">
    <source>
        <dbReference type="Pfam" id="PF08501"/>
    </source>
</evidence>
<comment type="similarity">
    <text evidence="7">Belongs to the shikimate dehydrogenase family.</text>
</comment>
<evidence type="ECO:0000313" key="11">
    <source>
        <dbReference type="EMBL" id="PWG02506.1"/>
    </source>
</evidence>
<feature type="binding site" evidence="7">
    <location>
        <position position="220"/>
    </location>
    <ligand>
        <name>NADP(+)</name>
        <dbReference type="ChEBI" id="CHEBI:58349"/>
    </ligand>
</feature>
<evidence type="ECO:0000256" key="5">
    <source>
        <dbReference type="ARBA" id="ARBA00023141"/>
    </source>
</evidence>
<comment type="pathway">
    <text evidence="1 7">Metabolic intermediate biosynthesis; chorismate biosynthesis; chorismate from D-erythrose 4-phosphate and phosphoenolpyruvate: step 4/7.</text>
</comment>
<keyword evidence="12" id="KW-1185">Reference proteome</keyword>
<dbReference type="InterPro" id="IPR041121">
    <property type="entry name" value="SDH_C"/>
</dbReference>
<dbReference type="Pfam" id="PF18317">
    <property type="entry name" value="SDH_C"/>
    <property type="match status" value="1"/>
</dbReference>
<organism evidence="11 12">
    <name type="scientific">Allosphingosinicella humi</name>
    <dbReference type="NCBI Taxonomy" id="2068657"/>
    <lineage>
        <taxon>Bacteria</taxon>
        <taxon>Pseudomonadati</taxon>
        <taxon>Pseudomonadota</taxon>
        <taxon>Alphaproteobacteria</taxon>
        <taxon>Sphingomonadales</taxon>
        <taxon>Sphingomonadaceae</taxon>
        <taxon>Allosphingosinicella</taxon>
    </lineage>
</organism>
<evidence type="ECO:0000259" key="8">
    <source>
        <dbReference type="Pfam" id="PF01488"/>
    </source>
</evidence>
<keyword evidence="4 7" id="KW-0560">Oxidoreductase</keyword>
<dbReference type="EMBL" id="QFFF01000001">
    <property type="protein sequence ID" value="PWG02506.1"/>
    <property type="molecule type" value="Genomic_DNA"/>
</dbReference>
<evidence type="ECO:0000256" key="3">
    <source>
        <dbReference type="ARBA" id="ARBA00022857"/>
    </source>
</evidence>
<feature type="active site" description="Proton acceptor" evidence="7">
    <location>
        <position position="68"/>
    </location>
</feature>
<reference evidence="11 12" key="1">
    <citation type="submission" date="2018-05" db="EMBL/GenBank/DDBJ databases">
        <title>Genome of Sphingosinicella humi QZX222.</title>
        <authorList>
            <person name="Qiao Z."/>
            <person name="Wang G."/>
        </authorList>
    </citation>
    <scope>NUCLEOTIDE SEQUENCE [LARGE SCALE GENOMIC DNA]</scope>
    <source>
        <strain evidence="11 12">QZX222</strain>
    </source>
</reference>
<dbReference type="SUPFAM" id="SSF51735">
    <property type="entry name" value="NAD(P)-binding Rossmann-fold domains"/>
    <property type="match status" value="1"/>
</dbReference>
<dbReference type="InterPro" id="IPR046346">
    <property type="entry name" value="Aminoacid_DH-like_N_sf"/>
</dbReference>
<dbReference type="GO" id="GO:0004764">
    <property type="term" value="F:shikimate 3-dehydrogenase (NADP+) activity"/>
    <property type="evidence" value="ECO:0007669"/>
    <property type="project" value="UniProtKB-UniRule"/>
</dbReference>
<evidence type="ECO:0000256" key="7">
    <source>
        <dbReference type="HAMAP-Rule" id="MF_00222"/>
    </source>
</evidence>
<proteinExistence type="inferred from homology"/>
<gene>
    <name evidence="7" type="primary">aroE</name>
    <name evidence="11" type="ORF">DF286_06220</name>
</gene>
<dbReference type="Pfam" id="PF08501">
    <property type="entry name" value="Shikimate_dh_N"/>
    <property type="match status" value="1"/>
</dbReference>
<evidence type="ECO:0000313" key="12">
    <source>
        <dbReference type="Proteomes" id="UP000245916"/>
    </source>
</evidence>
<dbReference type="InterPro" id="IPR022893">
    <property type="entry name" value="Shikimate_DH_fam"/>
</dbReference>
<dbReference type="CDD" id="cd01065">
    <property type="entry name" value="NAD_bind_Shikimate_DH"/>
    <property type="match status" value="1"/>
</dbReference>
<name>A0A2U2J2E9_9SPHN</name>
<dbReference type="RefSeq" id="WP_109270645.1">
    <property type="nucleotide sequence ID" value="NZ_QFFF01000001.1"/>
</dbReference>
<dbReference type="AlphaFoldDB" id="A0A2U2J2E9"/>
<comment type="caution">
    <text evidence="11">The sequence shown here is derived from an EMBL/GenBank/DDBJ whole genome shotgun (WGS) entry which is preliminary data.</text>
</comment>
<feature type="binding site" evidence="7">
    <location>
        <position position="105"/>
    </location>
    <ligand>
        <name>shikimate</name>
        <dbReference type="ChEBI" id="CHEBI:36208"/>
    </ligand>
</feature>
<protein>
    <recommendedName>
        <fullName evidence="2 7">Shikimate dehydrogenase (NADP(+))</fullName>
        <shortName evidence="7">SDH</shortName>
        <ecNumber evidence="2 7">1.1.1.25</ecNumber>
    </recommendedName>
</protein>
<feature type="binding site" evidence="7">
    <location>
        <begin position="16"/>
        <end position="18"/>
    </location>
    <ligand>
        <name>shikimate</name>
        <dbReference type="ChEBI" id="CHEBI:36208"/>
    </ligand>
</feature>
<feature type="domain" description="Quinate/shikimate 5-dehydrogenase/glutamyl-tRNA reductase" evidence="8">
    <location>
        <begin position="117"/>
        <end position="190"/>
    </location>
</feature>
<comment type="function">
    <text evidence="7">Involved in the biosynthesis of the chorismate, which leads to the biosynthesis of aromatic amino acids. Catalyzes the reversible NADPH linked reduction of 3-dehydroshikimate (DHSA) to yield shikimate (SA).</text>
</comment>
<comment type="subunit">
    <text evidence="7">Homodimer.</text>
</comment>
<dbReference type="PANTHER" id="PTHR21089">
    <property type="entry name" value="SHIKIMATE DEHYDROGENASE"/>
    <property type="match status" value="1"/>
</dbReference>
<dbReference type="HAMAP" id="MF_00222">
    <property type="entry name" value="Shikimate_DH_AroE"/>
    <property type="match status" value="1"/>
</dbReference>
<dbReference type="InterPro" id="IPR036291">
    <property type="entry name" value="NAD(P)-bd_dom_sf"/>
</dbReference>
<feature type="binding site" evidence="7">
    <location>
        <position position="250"/>
    </location>
    <ligand>
        <name>shikimate</name>
        <dbReference type="ChEBI" id="CHEBI:36208"/>
    </ligand>
</feature>
<dbReference type="GO" id="GO:0019632">
    <property type="term" value="P:shikimate metabolic process"/>
    <property type="evidence" value="ECO:0007669"/>
    <property type="project" value="TreeGrafter"/>
</dbReference>
<keyword evidence="3 7" id="KW-0521">NADP</keyword>
<dbReference type="GO" id="GO:0009423">
    <property type="term" value="P:chorismate biosynthetic process"/>
    <property type="evidence" value="ECO:0007669"/>
    <property type="project" value="UniProtKB-UniRule"/>
</dbReference>
<feature type="binding site" evidence="7">
    <location>
        <begin position="127"/>
        <end position="131"/>
    </location>
    <ligand>
        <name>NADP(+)</name>
        <dbReference type="ChEBI" id="CHEBI:58349"/>
    </ligand>
</feature>
<evidence type="ECO:0000256" key="4">
    <source>
        <dbReference type="ARBA" id="ARBA00023002"/>
    </source>
</evidence>
<feature type="domain" description="SDH C-terminal" evidence="10">
    <location>
        <begin position="243"/>
        <end position="266"/>
    </location>
</feature>
<feature type="binding site" evidence="7">
    <location>
        <position position="89"/>
    </location>
    <ligand>
        <name>shikimate</name>
        <dbReference type="ChEBI" id="CHEBI:36208"/>
    </ligand>
</feature>
<dbReference type="InterPro" id="IPR006151">
    <property type="entry name" value="Shikm_DH/Glu-tRNA_Rdtase"/>
</dbReference>